<sequence>MRIVIENSVRRQVLRLPNWFCENECIDHHTASIEAETEKALLLDFGDRQVWTPRSLITIYDAPKGLDEWG</sequence>
<protein>
    <submittedName>
        <fullName evidence="1">Uncharacterized protein</fullName>
    </submittedName>
</protein>
<dbReference type="AlphaFoldDB" id="A0A6M3Y5A4"/>
<name>A0A6M3Y5A4_9ZZZZ</name>
<accession>A0A6M3Y5A4</accession>
<evidence type="ECO:0000313" key="1">
    <source>
        <dbReference type="EMBL" id="QJI05411.1"/>
    </source>
</evidence>
<proteinExistence type="predicted"/>
<reference evidence="1" key="1">
    <citation type="submission" date="2020-03" db="EMBL/GenBank/DDBJ databases">
        <title>The deep terrestrial virosphere.</title>
        <authorList>
            <person name="Holmfeldt K."/>
            <person name="Nilsson E."/>
            <person name="Simone D."/>
            <person name="Lopez-Fernandez M."/>
            <person name="Wu X."/>
            <person name="de Brujin I."/>
            <person name="Lundin D."/>
            <person name="Andersson A."/>
            <person name="Bertilsson S."/>
            <person name="Dopson M."/>
        </authorList>
    </citation>
    <scope>NUCLEOTIDE SEQUENCE</scope>
    <source>
        <strain evidence="1">MM415A00143</strain>
    </source>
</reference>
<dbReference type="EMBL" id="MT145198">
    <property type="protein sequence ID" value="QJI05411.1"/>
    <property type="molecule type" value="Genomic_DNA"/>
</dbReference>
<organism evidence="1">
    <name type="scientific">viral metagenome</name>
    <dbReference type="NCBI Taxonomy" id="1070528"/>
    <lineage>
        <taxon>unclassified sequences</taxon>
        <taxon>metagenomes</taxon>
        <taxon>organismal metagenomes</taxon>
    </lineage>
</organism>
<gene>
    <name evidence="1" type="ORF">MM415A00143_0086</name>
</gene>